<keyword evidence="3" id="KW-1185">Reference proteome</keyword>
<protein>
    <submittedName>
        <fullName evidence="2">Uncharacterized protein</fullName>
    </submittedName>
</protein>
<name>A0A4Z2IFW2_9TELE</name>
<feature type="compositionally biased region" description="Basic and acidic residues" evidence="1">
    <location>
        <begin position="49"/>
        <end position="75"/>
    </location>
</feature>
<evidence type="ECO:0000313" key="2">
    <source>
        <dbReference type="EMBL" id="TNN76182.1"/>
    </source>
</evidence>
<dbReference type="EMBL" id="SRLO01000095">
    <property type="protein sequence ID" value="TNN76182.1"/>
    <property type="molecule type" value="Genomic_DNA"/>
</dbReference>
<organism evidence="2 3">
    <name type="scientific">Liparis tanakae</name>
    <name type="common">Tanaka's snailfish</name>
    <dbReference type="NCBI Taxonomy" id="230148"/>
    <lineage>
        <taxon>Eukaryota</taxon>
        <taxon>Metazoa</taxon>
        <taxon>Chordata</taxon>
        <taxon>Craniata</taxon>
        <taxon>Vertebrata</taxon>
        <taxon>Euteleostomi</taxon>
        <taxon>Actinopterygii</taxon>
        <taxon>Neopterygii</taxon>
        <taxon>Teleostei</taxon>
        <taxon>Neoteleostei</taxon>
        <taxon>Acanthomorphata</taxon>
        <taxon>Eupercaria</taxon>
        <taxon>Perciformes</taxon>
        <taxon>Cottioidei</taxon>
        <taxon>Cottales</taxon>
        <taxon>Liparidae</taxon>
        <taxon>Liparis</taxon>
    </lineage>
</organism>
<reference evidence="2 3" key="1">
    <citation type="submission" date="2019-03" db="EMBL/GenBank/DDBJ databases">
        <title>First draft genome of Liparis tanakae, snailfish: a comprehensive survey of snailfish specific genes.</title>
        <authorList>
            <person name="Kim W."/>
            <person name="Song I."/>
            <person name="Jeong J.-H."/>
            <person name="Kim D."/>
            <person name="Kim S."/>
            <person name="Ryu S."/>
            <person name="Song J.Y."/>
            <person name="Lee S.K."/>
        </authorList>
    </citation>
    <scope>NUCLEOTIDE SEQUENCE [LARGE SCALE GENOMIC DNA]</scope>
    <source>
        <tissue evidence="2">Muscle</tissue>
    </source>
</reference>
<evidence type="ECO:0000256" key="1">
    <source>
        <dbReference type="SAM" id="MobiDB-lite"/>
    </source>
</evidence>
<evidence type="ECO:0000313" key="3">
    <source>
        <dbReference type="Proteomes" id="UP000314294"/>
    </source>
</evidence>
<dbReference type="Proteomes" id="UP000314294">
    <property type="component" value="Unassembled WGS sequence"/>
</dbReference>
<comment type="caution">
    <text evidence="2">The sequence shown here is derived from an EMBL/GenBank/DDBJ whole genome shotgun (WGS) entry which is preliminary data.</text>
</comment>
<accession>A0A4Z2IFW2</accession>
<proteinExistence type="predicted"/>
<sequence>MWPDAHFNIQFYLSVSAGLRNAKRNTLSLSSKVARARVTLEPGGMQVRPDSRASGESCLKRKGEGALEPQERSCNRPEPLLSP</sequence>
<feature type="region of interest" description="Disordered" evidence="1">
    <location>
        <begin position="40"/>
        <end position="83"/>
    </location>
</feature>
<gene>
    <name evidence="2" type="ORF">EYF80_013470</name>
</gene>
<dbReference type="AlphaFoldDB" id="A0A4Z2IFW2"/>